<evidence type="ECO:0000256" key="1">
    <source>
        <dbReference type="SAM" id="SignalP"/>
    </source>
</evidence>
<keyword evidence="3" id="KW-1185">Reference proteome</keyword>
<keyword evidence="1" id="KW-0732">Signal</keyword>
<evidence type="ECO:0008006" key="4">
    <source>
        <dbReference type="Google" id="ProtNLM"/>
    </source>
</evidence>
<sequence length="397" mass="42961">MLSIFSLLAFGLASAAAHQSSNDCVGINAVSPKCSSSESFYKRDVFWVGGEYTAAAIGTLTYGQVYVEKLTPYGGIKQPWPVVLFHGGGSSGAIWLNTPDNRKGFASYFLDKGYQVYIIDQTSVGRATSEDLTDYVMRIGSTSEITEAGFTAPQISDAYPQSQLHTQWPGNGTQGDAVFDAFESNFMPLTSNNTVQELSMRSAGCQLLNLIGPSFLLSHSIGAVHPLLLSDECPDLVVGNVNLEAGNIPFQSYVGNATSSVGRTAARPYGMTVTNLNFDPPVSNSSDIIQMTVGKDTASQRSCIIQSNTTRGYTVRKLPNVAKVPYVLFTGQASPHITYDWCIPLFLNQAGVSTEWIKLADKGIYGNAHFGFIEKNNQAYFNLVESWISKAARRVGI</sequence>
<name>A0A3D8QU56_9HELO</name>
<dbReference type="Gene3D" id="3.40.50.1820">
    <property type="entry name" value="alpha/beta hydrolase"/>
    <property type="match status" value="1"/>
</dbReference>
<protein>
    <recommendedName>
        <fullName evidence="4">AB hydrolase-1 domain-containing protein</fullName>
    </recommendedName>
</protein>
<feature type="chain" id="PRO_5017738763" description="AB hydrolase-1 domain-containing protein" evidence="1">
    <location>
        <begin position="18"/>
        <end position="397"/>
    </location>
</feature>
<feature type="signal peptide" evidence="1">
    <location>
        <begin position="1"/>
        <end position="17"/>
    </location>
</feature>
<evidence type="ECO:0000313" key="3">
    <source>
        <dbReference type="Proteomes" id="UP000256328"/>
    </source>
</evidence>
<dbReference type="Proteomes" id="UP000256328">
    <property type="component" value="Unassembled WGS sequence"/>
</dbReference>
<dbReference type="PANTHER" id="PTHR43194">
    <property type="entry name" value="HYDROLASE ALPHA/BETA FOLD FAMILY"/>
    <property type="match status" value="1"/>
</dbReference>
<reference evidence="2 3" key="1">
    <citation type="journal article" date="2018" name="IMA Fungus">
        <title>IMA Genome-F 9: Draft genome sequence of Annulohypoxylon stygium, Aspergillus mulundensis, Berkeleyomyces basicola (syn. Thielaviopsis basicola), Ceratocystis smalleyi, two Cercospora beticola strains, Coleophoma cylindrospora, Fusarium fracticaudum, Phialophora cf. hyalina, and Morchella septimelata.</title>
        <authorList>
            <person name="Wingfield B.D."/>
            <person name="Bills G.F."/>
            <person name="Dong Y."/>
            <person name="Huang W."/>
            <person name="Nel W.J."/>
            <person name="Swalarsk-Parry B.S."/>
            <person name="Vaghefi N."/>
            <person name="Wilken P.M."/>
            <person name="An Z."/>
            <person name="de Beer Z.W."/>
            <person name="De Vos L."/>
            <person name="Chen L."/>
            <person name="Duong T.A."/>
            <person name="Gao Y."/>
            <person name="Hammerbacher A."/>
            <person name="Kikkert J.R."/>
            <person name="Li Y."/>
            <person name="Li H."/>
            <person name="Li K."/>
            <person name="Li Q."/>
            <person name="Liu X."/>
            <person name="Ma X."/>
            <person name="Naidoo K."/>
            <person name="Pethybridge S.J."/>
            <person name="Sun J."/>
            <person name="Steenkamp E.T."/>
            <person name="van der Nest M.A."/>
            <person name="van Wyk S."/>
            <person name="Wingfield M.J."/>
            <person name="Xiong C."/>
            <person name="Yue Q."/>
            <person name="Zhang X."/>
        </authorList>
    </citation>
    <scope>NUCLEOTIDE SEQUENCE [LARGE SCALE GENOMIC DNA]</scope>
    <source>
        <strain evidence="2 3">BP5796</strain>
    </source>
</reference>
<dbReference type="InterPro" id="IPR050228">
    <property type="entry name" value="Carboxylesterase_BioH"/>
</dbReference>
<organism evidence="2 3">
    <name type="scientific">Coleophoma crateriformis</name>
    <dbReference type="NCBI Taxonomy" id="565419"/>
    <lineage>
        <taxon>Eukaryota</taxon>
        <taxon>Fungi</taxon>
        <taxon>Dikarya</taxon>
        <taxon>Ascomycota</taxon>
        <taxon>Pezizomycotina</taxon>
        <taxon>Leotiomycetes</taxon>
        <taxon>Helotiales</taxon>
        <taxon>Dermateaceae</taxon>
        <taxon>Coleophoma</taxon>
    </lineage>
</organism>
<dbReference type="PANTHER" id="PTHR43194:SF4">
    <property type="entry name" value="AB HYDROLASE-1 DOMAIN-CONTAINING PROTEIN"/>
    <property type="match status" value="1"/>
</dbReference>
<dbReference type="AlphaFoldDB" id="A0A3D8QU56"/>
<dbReference type="EMBL" id="PDLN01000015">
    <property type="protein sequence ID" value="RDW65329.1"/>
    <property type="molecule type" value="Genomic_DNA"/>
</dbReference>
<dbReference type="InterPro" id="IPR029058">
    <property type="entry name" value="AB_hydrolase_fold"/>
</dbReference>
<comment type="caution">
    <text evidence="2">The sequence shown here is derived from an EMBL/GenBank/DDBJ whole genome shotgun (WGS) entry which is preliminary data.</text>
</comment>
<dbReference type="CDD" id="cd12809">
    <property type="entry name" value="Esterase_713_like-2"/>
    <property type="match status" value="1"/>
</dbReference>
<dbReference type="OrthoDB" id="9978720at2759"/>
<evidence type="ECO:0000313" key="2">
    <source>
        <dbReference type="EMBL" id="RDW65329.1"/>
    </source>
</evidence>
<proteinExistence type="predicted"/>
<accession>A0A3D8QU56</accession>
<dbReference type="SUPFAM" id="SSF53474">
    <property type="entry name" value="alpha/beta-Hydrolases"/>
    <property type="match status" value="1"/>
</dbReference>
<gene>
    <name evidence="2" type="ORF">BP5796_10021</name>
</gene>